<organism evidence="3 4">
    <name type="scientific">Cystoisospora suis</name>
    <dbReference type="NCBI Taxonomy" id="483139"/>
    <lineage>
        <taxon>Eukaryota</taxon>
        <taxon>Sar</taxon>
        <taxon>Alveolata</taxon>
        <taxon>Apicomplexa</taxon>
        <taxon>Conoidasida</taxon>
        <taxon>Coccidia</taxon>
        <taxon>Eucoccidiorida</taxon>
        <taxon>Eimeriorina</taxon>
        <taxon>Sarcocystidae</taxon>
        <taxon>Cystoisospora</taxon>
    </lineage>
</organism>
<protein>
    <recommendedName>
        <fullName evidence="5">Transmembrane protein</fullName>
    </recommendedName>
</protein>
<reference evidence="3 4" key="1">
    <citation type="journal article" date="2017" name="Int. J. Parasitol.">
        <title>The genome of the protozoan parasite Cystoisospora suis and a reverse vaccinology approach to identify vaccine candidates.</title>
        <authorList>
            <person name="Palmieri N."/>
            <person name="Shrestha A."/>
            <person name="Ruttkowski B."/>
            <person name="Beck T."/>
            <person name="Vogl C."/>
            <person name="Tomley F."/>
            <person name="Blake D.P."/>
            <person name="Joachim A."/>
        </authorList>
    </citation>
    <scope>NUCLEOTIDE SEQUENCE [LARGE SCALE GENOMIC DNA]</scope>
    <source>
        <strain evidence="3 4">Wien I</strain>
    </source>
</reference>
<feature type="compositionally biased region" description="Basic residues" evidence="1">
    <location>
        <begin position="63"/>
        <end position="75"/>
    </location>
</feature>
<comment type="caution">
    <text evidence="3">The sequence shown here is derived from an EMBL/GenBank/DDBJ whole genome shotgun (WGS) entry which is preliminary data.</text>
</comment>
<feature type="region of interest" description="Disordered" evidence="1">
    <location>
        <begin position="1"/>
        <end position="75"/>
    </location>
</feature>
<evidence type="ECO:0000256" key="1">
    <source>
        <dbReference type="SAM" id="MobiDB-lite"/>
    </source>
</evidence>
<dbReference type="GeneID" id="94428607"/>
<proteinExistence type="predicted"/>
<keyword evidence="4" id="KW-1185">Reference proteome</keyword>
<evidence type="ECO:0000313" key="3">
    <source>
        <dbReference type="EMBL" id="PHJ20938.1"/>
    </source>
</evidence>
<evidence type="ECO:0008006" key="5">
    <source>
        <dbReference type="Google" id="ProtNLM"/>
    </source>
</evidence>
<keyword evidence="2" id="KW-0812">Transmembrane</keyword>
<dbReference type="AlphaFoldDB" id="A0A2C6KXU1"/>
<keyword evidence="2" id="KW-0472">Membrane</keyword>
<name>A0A2C6KXU1_9APIC</name>
<keyword evidence="2" id="KW-1133">Transmembrane helix</keyword>
<feature type="transmembrane region" description="Helical" evidence="2">
    <location>
        <begin position="81"/>
        <end position="106"/>
    </location>
</feature>
<sequence length="246" mass="26406">MASVAAAKSTPSASHTAAGKLGPRMDTATGGRVREDWSPVAANDTRREGAERQYTGEGPRSVSSRRRRPPRHRRLGKPFGFANVAIVLAFAIGFIIAVSALHRMIWCLRGVLRQKRSVNKSTGVSYRRLAPGEGDTQLPYLPSYEEATSSSPSAASWGPNDAPWDPTSDELGAPPPYSGHDQAAPPPPSYEEVCATGVWTVSGPGAPGRSGVGRRRPILFAHRVDSSCCVAFISGRRYPFGQLHFP</sequence>
<dbReference type="Proteomes" id="UP000221165">
    <property type="component" value="Unassembled WGS sequence"/>
</dbReference>
<evidence type="ECO:0000313" key="4">
    <source>
        <dbReference type="Proteomes" id="UP000221165"/>
    </source>
</evidence>
<dbReference type="RefSeq" id="XP_067922623.1">
    <property type="nucleotide sequence ID" value="XM_068065396.1"/>
</dbReference>
<dbReference type="VEuPathDB" id="ToxoDB:CSUI_005218"/>
<accession>A0A2C6KXU1</accession>
<feature type="region of interest" description="Disordered" evidence="1">
    <location>
        <begin position="137"/>
        <end position="190"/>
    </location>
</feature>
<gene>
    <name evidence="3" type="ORF">CSUI_005218</name>
</gene>
<evidence type="ECO:0000256" key="2">
    <source>
        <dbReference type="SAM" id="Phobius"/>
    </source>
</evidence>
<dbReference type="EMBL" id="MIGC01002526">
    <property type="protein sequence ID" value="PHJ20938.1"/>
    <property type="molecule type" value="Genomic_DNA"/>
</dbReference>
<feature type="compositionally biased region" description="Low complexity" evidence="1">
    <location>
        <begin position="142"/>
        <end position="156"/>
    </location>
</feature>